<gene>
    <name evidence="1" type="ORF">IEQ34_008337</name>
</gene>
<sequence length="111" mass="12646">MAATKIEQSTDNSRDVLLHCGSTLTRKRQLMEKVLVKLQQPLHSQDTIKPQAIENWSIRVEKSFDRMEFLEDRRVPLAIFLLDGESTTMLGVQAQRYCSGALVLNSDIVEL</sequence>
<proteinExistence type="predicted"/>
<dbReference type="Proteomes" id="UP000775213">
    <property type="component" value="Unassembled WGS sequence"/>
</dbReference>
<reference evidence="1 2" key="1">
    <citation type="journal article" date="2021" name="Hortic Res">
        <title>Chromosome-scale assembly of the Dendrobium chrysotoxum genome enhances the understanding of orchid evolution.</title>
        <authorList>
            <person name="Zhang Y."/>
            <person name="Zhang G.Q."/>
            <person name="Zhang D."/>
            <person name="Liu X.D."/>
            <person name="Xu X.Y."/>
            <person name="Sun W.H."/>
            <person name="Yu X."/>
            <person name="Zhu X."/>
            <person name="Wang Z.W."/>
            <person name="Zhao X."/>
            <person name="Zhong W.Y."/>
            <person name="Chen H."/>
            <person name="Yin W.L."/>
            <person name="Huang T."/>
            <person name="Niu S.C."/>
            <person name="Liu Z.J."/>
        </authorList>
    </citation>
    <scope>NUCLEOTIDE SEQUENCE [LARGE SCALE GENOMIC DNA]</scope>
    <source>
        <strain evidence="1">Lindl</strain>
    </source>
</reference>
<dbReference type="AlphaFoldDB" id="A0AAV7GXR0"/>
<organism evidence="1 2">
    <name type="scientific">Dendrobium chrysotoxum</name>
    <name type="common">Orchid</name>
    <dbReference type="NCBI Taxonomy" id="161865"/>
    <lineage>
        <taxon>Eukaryota</taxon>
        <taxon>Viridiplantae</taxon>
        <taxon>Streptophyta</taxon>
        <taxon>Embryophyta</taxon>
        <taxon>Tracheophyta</taxon>
        <taxon>Spermatophyta</taxon>
        <taxon>Magnoliopsida</taxon>
        <taxon>Liliopsida</taxon>
        <taxon>Asparagales</taxon>
        <taxon>Orchidaceae</taxon>
        <taxon>Epidendroideae</taxon>
        <taxon>Malaxideae</taxon>
        <taxon>Dendrobiinae</taxon>
        <taxon>Dendrobium</taxon>
    </lineage>
</organism>
<protein>
    <submittedName>
        <fullName evidence="1">Uncharacterized protein</fullName>
    </submittedName>
</protein>
<evidence type="ECO:0000313" key="2">
    <source>
        <dbReference type="Proteomes" id="UP000775213"/>
    </source>
</evidence>
<dbReference type="EMBL" id="JAGFBR010000009">
    <property type="protein sequence ID" value="KAH0460762.1"/>
    <property type="molecule type" value="Genomic_DNA"/>
</dbReference>
<accession>A0AAV7GXR0</accession>
<name>A0AAV7GXR0_DENCH</name>
<comment type="caution">
    <text evidence="1">The sequence shown here is derived from an EMBL/GenBank/DDBJ whole genome shotgun (WGS) entry which is preliminary data.</text>
</comment>
<keyword evidence="2" id="KW-1185">Reference proteome</keyword>
<evidence type="ECO:0000313" key="1">
    <source>
        <dbReference type="EMBL" id="KAH0460762.1"/>
    </source>
</evidence>